<reference evidence="2" key="1">
    <citation type="journal article" date="2018" name="BMC Genomics">
        <title>Genomic insights into host adaptation between the wheat stripe rust pathogen (Puccinia striiformis f. sp. tritici) and the barley stripe rust pathogen (Puccinia striiformis f. sp. hordei).</title>
        <authorList>
            <person name="Xia C."/>
            <person name="Wang M."/>
            <person name="Yin C."/>
            <person name="Cornejo O.E."/>
            <person name="Hulbert S.H."/>
            <person name="Chen X."/>
        </authorList>
    </citation>
    <scope>NUCLEOTIDE SEQUENCE [LARGE SCALE GENOMIC DNA]</scope>
    <source>
        <strain evidence="2">93-210</strain>
    </source>
</reference>
<gene>
    <name evidence="1" type="ORF">MJO28_012671</name>
</gene>
<reference evidence="2" key="2">
    <citation type="journal article" date="2018" name="Mol. Plant Microbe Interact.">
        <title>Genome sequence resources for the wheat stripe rust pathogen (Puccinia striiformis f. sp. tritici) and the barley stripe rust pathogen (Puccinia striiformis f. sp. hordei).</title>
        <authorList>
            <person name="Xia C."/>
            <person name="Wang M."/>
            <person name="Yin C."/>
            <person name="Cornejo O.E."/>
            <person name="Hulbert S.H."/>
            <person name="Chen X."/>
        </authorList>
    </citation>
    <scope>NUCLEOTIDE SEQUENCE [LARGE SCALE GENOMIC DNA]</scope>
    <source>
        <strain evidence="2">93-210</strain>
    </source>
</reference>
<sequence length="120" mass="12752">MQDRDPVEKGGGTQGQGPRRPGVNEARAGGGRGKLTDSRRVTHSPGPPRPCRSSDRARQLRQSIPSGDIQGISSSSSSSSTTTWTIGFDHDLLDARGLEPTLSWTGFSVDAHFGVHAEIT</sequence>
<evidence type="ECO:0000313" key="1">
    <source>
        <dbReference type="EMBL" id="KAI7942644.1"/>
    </source>
</evidence>
<dbReference type="Proteomes" id="UP001060170">
    <property type="component" value="Chromosome 12"/>
</dbReference>
<name>A0ACC0E2J5_9BASI</name>
<comment type="caution">
    <text evidence="1">The sequence shown here is derived from an EMBL/GenBank/DDBJ whole genome shotgun (WGS) entry which is preliminary data.</text>
</comment>
<proteinExistence type="predicted"/>
<accession>A0ACC0E2J5</accession>
<keyword evidence="2" id="KW-1185">Reference proteome</keyword>
<organism evidence="1 2">
    <name type="scientific">Puccinia striiformis f. sp. tritici</name>
    <dbReference type="NCBI Taxonomy" id="168172"/>
    <lineage>
        <taxon>Eukaryota</taxon>
        <taxon>Fungi</taxon>
        <taxon>Dikarya</taxon>
        <taxon>Basidiomycota</taxon>
        <taxon>Pucciniomycotina</taxon>
        <taxon>Pucciniomycetes</taxon>
        <taxon>Pucciniales</taxon>
        <taxon>Pucciniaceae</taxon>
        <taxon>Puccinia</taxon>
    </lineage>
</organism>
<protein>
    <submittedName>
        <fullName evidence="1">Uncharacterized protein</fullName>
    </submittedName>
</protein>
<reference evidence="1 2" key="3">
    <citation type="journal article" date="2022" name="Microbiol. Spectr.">
        <title>Folding features and dynamics of 3D genome architecture in plant fungal pathogens.</title>
        <authorList>
            <person name="Xia C."/>
        </authorList>
    </citation>
    <scope>NUCLEOTIDE SEQUENCE [LARGE SCALE GENOMIC DNA]</scope>
    <source>
        <strain evidence="1 2">93-210</strain>
    </source>
</reference>
<evidence type="ECO:0000313" key="2">
    <source>
        <dbReference type="Proteomes" id="UP001060170"/>
    </source>
</evidence>
<dbReference type="EMBL" id="CM045876">
    <property type="protein sequence ID" value="KAI7942644.1"/>
    <property type="molecule type" value="Genomic_DNA"/>
</dbReference>